<sequence>MSALQTSFNKKGEIAIAIWALWFSCNKYVYENKMQSAEEIVTFISSFSMEYRGCVLNLKHPKPRSMVKWMPPPQGSHNGVGVQGSSPDSFGINCRSNSSFSWALVCSRVGIYKDLLWVEDTPLQVVEVVDADRRYSQPP</sequence>
<organism evidence="1 2">
    <name type="scientific">Gossypium arboreum</name>
    <name type="common">Tree cotton</name>
    <name type="synonym">Gossypium nanking</name>
    <dbReference type="NCBI Taxonomy" id="29729"/>
    <lineage>
        <taxon>Eukaryota</taxon>
        <taxon>Viridiplantae</taxon>
        <taxon>Streptophyta</taxon>
        <taxon>Embryophyta</taxon>
        <taxon>Tracheophyta</taxon>
        <taxon>Spermatophyta</taxon>
        <taxon>Magnoliopsida</taxon>
        <taxon>eudicotyledons</taxon>
        <taxon>Gunneridae</taxon>
        <taxon>Pentapetalae</taxon>
        <taxon>rosids</taxon>
        <taxon>malvids</taxon>
        <taxon>Malvales</taxon>
        <taxon>Malvaceae</taxon>
        <taxon>Malvoideae</taxon>
        <taxon>Gossypium</taxon>
    </lineage>
</organism>
<keyword evidence="2" id="KW-1185">Reference proteome</keyword>
<dbReference type="EMBL" id="JARKNE010000010">
    <property type="protein sequence ID" value="KAK5794752.1"/>
    <property type="molecule type" value="Genomic_DNA"/>
</dbReference>
<dbReference type="Proteomes" id="UP001358586">
    <property type="component" value="Chromosome 10"/>
</dbReference>
<comment type="caution">
    <text evidence="1">The sequence shown here is derived from an EMBL/GenBank/DDBJ whole genome shotgun (WGS) entry which is preliminary data.</text>
</comment>
<evidence type="ECO:0000313" key="1">
    <source>
        <dbReference type="EMBL" id="KAK5794752.1"/>
    </source>
</evidence>
<reference evidence="1 2" key="1">
    <citation type="submission" date="2023-03" db="EMBL/GenBank/DDBJ databases">
        <title>WGS of Gossypium arboreum.</title>
        <authorList>
            <person name="Yu D."/>
        </authorList>
    </citation>
    <scope>NUCLEOTIDE SEQUENCE [LARGE SCALE GENOMIC DNA]</scope>
    <source>
        <tissue evidence="1">Leaf</tissue>
    </source>
</reference>
<protein>
    <submittedName>
        <fullName evidence="1">Uncharacterized protein</fullName>
    </submittedName>
</protein>
<accession>A0ABR0NI95</accession>
<gene>
    <name evidence="1" type="ORF">PVK06_035994</name>
</gene>
<proteinExistence type="predicted"/>
<evidence type="ECO:0000313" key="2">
    <source>
        <dbReference type="Proteomes" id="UP001358586"/>
    </source>
</evidence>
<name>A0ABR0NI95_GOSAR</name>